<dbReference type="SUPFAM" id="SSF53098">
    <property type="entry name" value="Ribonuclease H-like"/>
    <property type="match status" value="1"/>
</dbReference>
<evidence type="ECO:0000313" key="4">
    <source>
        <dbReference type="EMBL" id="WAR05308.1"/>
    </source>
</evidence>
<keyword evidence="5" id="KW-1185">Reference proteome</keyword>
<dbReference type="Proteomes" id="UP001164746">
    <property type="component" value="Chromosome 5"/>
</dbReference>
<protein>
    <recommendedName>
        <fullName evidence="6">Tyr recombinase domain-containing protein</fullName>
    </recommendedName>
</protein>
<dbReference type="SUPFAM" id="SSF47823">
    <property type="entry name" value="lambda integrase-like, N-terminal domain"/>
    <property type="match status" value="1"/>
</dbReference>
<accession>A0ABY7E5N5</accession>
<dbReference type="CDD" id="cd09275">
    <property type="entry name" value="RNase_HI_RT_DIRS1"/>
    <property type="match status" value="1"/>
</dbReference>
<evidence type="ECO:0000256" key="3">
    <source>
        <dbReference type="SAM" id="MobiDB-lite"/>
    </source>
</evidence>
<dbReference type="InterPro" id="IPR010998">
    <property type="entry name" value="Integrase_recombinase_N"/>
</dbReference>
<keyword evidence="2" id="KW-0233">DNA recombination</keyword>
<dbReference type="InterPro" id="IPR013762">
    <property type="entry name" value="Integrase-like_cat_sf"/>
</dbReference>
<dbReference type="EMBL" id="CP111016">
    <property type="protein sequence ID" value="WAR05308.1"/>
    <property type="molecule type" value="Genomic_DNA"/>
</dbReference>
<dbReference type="InterPro" id="IPR011010">
    <property type="entry name" value="DNA_brk_join_enz"/>
</dbReference>
<feature type="region of interest" description="Disordered" evidence="3">
    <location>
        <begin position="229"/>
        <end position="249"/>
    </location>
</feature>
<dbReference type="InterPro" id="IPR012337">
    <property type="entry name" value="RNaseH-like_sf"/>
</dbReference>
<proteinExistence type="predicted"/>
<keyword evidence="1" id="KW-0238">DNA-binding</keyword>
<dbReference type="SUPFAM" id="SSF56349">
    <property type="entry name" value="DNA breaking-rejoining enzymes"/>
    <property type="match status" value="1"/>
</dbReference>
<dbReference type="PANTHER" id="PTHR35617:SF3">
    <property type="entry name" value="CORE-BINDING (CB) DOMAIN-CONTAINING PROTEIN"/>
    <property type="match status" value="1"/>
</dbReference>
<dbReference type="Gene3D" id="1.10.443.10">
    <property type="entry name" value="Intergrase catalytic core"/>
    <property type="match status" value="1"/>
</dbReference>
<dbReference type="InterPro" id="IPR036397">
    <property type="entry name" value="RNaseH_sf"/>
</dbReference>
<name>A0ABY7E5N5_MYAAR</name>
<dbReference type="Gene3D" id="3.30.420.10">
    <property type="entry name" value="Ribonuclease H-like superfamily/Ribonuclease H"/>
    <property type="match status" value="1"/>
</dbReference>
<sequence>MDFDKKVQLSDFSILELKWWLNNVETKHGKLIRPMPVHVICRTDASFPGYGGIDLSSEKHTNGRWASEEKHNKSINYLELLAIFYALQALYYDIQNTHIEIQSDNTTAVSFISEFGGMASSDMDVLAKSIWMWCIERNIHLSATHIPGKSNTADYYSRNFSSSTEWMLKMDIFERICLHFFRPDIDLFASRLNKRLNKFVSWFPEPGASFTDAFSVSWQNMSPYATKTPGPIDISPQQRGTSLREEASTHRSNSIREALQGRGLSGELADFIIKSWSTGTRKQYQHAWRHWGIWNDIRCSSAFQTSETVVLTYLFYLHKSGKSYSVINTHKAMLLCTLPFFWNSWCKNTDLISRFMRRVFISKPPKPRYIAMWDVSIVLRFLESLGKTSDLSLKILTFKTVALVALAIAPRAQTLISLCLNNMIVEKDAIVFMISDILKTTAHGDSFSVRIEHFRNESLCAMHTLLDYIEATKKVRLSNSLSISYVTFKKVTTSTIARWLKLTLSLAGIDTEVFKAHSFRGAATSAAFNRGCSLKSILKTANWKSDKNFRKFYYRQCLSRIFHSVMHYLLYKY</sequence>
<evidence type="ECO:0000313" key="5">
    <source>
        <dbReference type="Proteomes" id="UP001164746"/>
    </source>
</evidence>
<gene>
    <name evidence="4" type="ORF">MAR_020677</name>
</gene>
<evidence type="ECO:0008006" key="6">
    <source>
        <dbReference type="Google" id="ProtNLM"/>
    </source>
</evidence>
<evidence type="ECO:0000256" key="2">
    <source>
        <dbReference type="ARBA" id="ARBA00023172"/>
    </source>
</evidence>
<dbReference type="PANTHER" id="PTHR35617">
    <property type="entry name" value="PHAGE_INTEGRASE DOMAIN-CONTAINING PROTEIN"/>
    <property type="match status" value="1"/>
</dbReference>
<reference evidence="4" key="1">
    <citation type="submission" date="2022-11" db="EMBL/GenBank/DDBJ databases">
        <title>Centuries of genome instability and evolution in soft-shell clam transmissible cancer (bioRxiv).</title>
        <authorList>
            <person name="Hart S.F.M."/>
            <person name="Yonemitsu M.A."/>
            <person name="Giersch R.M."/>
            <person name="Beal B.F."/>
            <person name="Arriagada G."/>
            <person name="Davis B.W."/>
            <person name="Ostrander E.A."/>
            <person name="Goff S.P."/>
            <person name="Metzger M.J."/>
        </authorList>
    </citation>
    <scope>NUCLEOTIDE SEQUENCE</scope>
    <source>
        <strain evidence="4">MELC-2E11</strain>
        <tissue evidence="4">Siphon/mantle</tissue>
    </source>
</reference>
<evidence type="ECO:0000256" key="1">
    <source>
        <dbReference type="ARBA" id="ARBA00023125"/>
    </source>
</evidence>
<dbReference type="Gene3D" id="1.10.150.130">
    <property type="match status" value="1"/>
</dbReference>
<organism evidence="4 5">
    <name type="scientific">Mya arenaria</name>
    <name type="common">Soft-shell clam</name>
    <dbReference type="NCBI Taxonomy" id="6604"/>
    <lineage>
        <taxon>Eukaryota</taxon>
        <taxon>Metazoa</taxon>
        <taxon>Spiralia</taxon>
        <taxon>Lophotrochozoa</taxon>
        <taxon>Mollusca</taxon>
        <taxon>Bivalvia</taxon>
        <taxon>Autobranchia</taxon>
        <taxon>Heteroconchia</taxon>
        <taxon>Euheterodonta</taxon>
        <taxon>Imparidentia</taxon>
        <taxon>Neoheterodontei</taxon>
        <taxon>Myida</taxon>
        <taxon>Myoidea</taxon>
        <taxon>Myidae</taxon>
        <taxon>Mya</taxon>
    </lineage>
</organism>